<evidence type="ECO:0000313" key="2">
    <source>
        <dbReference type="EnsemblPlants" id="Solyc00g006540.1.1"/>
    </source>
</evidence>
<protein>
    <submittedName>
        <fullName evidence="2">Uncharacterized protein</fullName>
    </submittedName>
</protein>
<sequence>MAVTKRLLLARISSTYHPKSPTKHDVQVKELPELIFYDQVHCISFSHCPTSPKSVKPQYISWSDDGVLDFALLWNTYAFKASMDTTFISKITRSDSDDAHHLLNRQKNGPKTASNSGNFYLVATESKMNVVNNIVFSGNGLAFGNGIHQLQEVVAGISNGMPHVSSSNEELERSSRSSETVGSYVQEFYKKTTISVESKDDVSSEGRGLRGKDETGGLGYCTLGLRGMWGWALRVGPPGRLRELFLEHPRKGGIRELCLGLREGWVAQGTATSSLREGGLIGELWVVVVWPAFGDGARGNTLMPLGLRELEAQGTTFSPSMGGEAWALQLVPSGVGGSGYCTLGLRGWSGGLEALCLRPSERGGRSTGSGPWASKGKGKRVARGTAPQNSRGMAGSGFNASILLGHGRGVTSLRNDASSLLGHRGLGERHLKPLGVWWARGTSIDPSVRGPLDVVAWGTASQACGLGLGTLRLKPLGV</sequence>
<evidence type="ECO:0000256" key="1">
    <source>
        <dbReference type="SAM" id="MobiDB-lite"/>
    </source>
</evidence>
<name>A0A494G8D7_SOLLC</name>
<organism evidence="2">
    <name type="scientific">Solanum lycopersicum</name>
    <name type="common">Tomato</name>
    <name type="synonym">Lycopersicon esculentum</name>
    <dbReference type="NCBI Taxonomy" id="4081"/>
    <lineage>
        <taxon>Eukaryota</taxon>
        <taxon>Viridiplantae</taxon>
        <taxon>Streptophyta</taxon>
        <taxon>Embryophyta</taxon>
        <taxon>Tracheophyta</taxon>
        <taxon>Spermatophyta</taxon>
        <taxon>Magnoliopsida</taxon>
        <taxon>eudicotyledons</taxon>
        <taxon>Gunneridae</taxon>
        <taxon>Pentapetalae</taxon>
        <taxon>asterids</taxon>
        <taxon>lamiids</taxon>
        <taxon>Solanales</taxon>
        <taxon>Solanaceae</taxon>
        <taxon>Solanoideae</taxon>
        <taxon>Solaneae</taxon>
        <taxon>Solanum</taxon>
        <taxon>Solanum subgen. Lycopersicon</taxon>
    </lineage>
</organism>
<dbReference type="Gramene" id="Solyc00g006540.1.1">
    <property type="protein sequence ID" value="Solyc00g006540.1.1"/>
    <property type="gene ID" value="Solyc00g006540.1"/>
</dbReference>
<dbReference type="EnsemblPlants" id="Solyc00g006540.1.1">
    <property type="protein sequence ID" value="Solyc00g006540.1.1"/>
    <property type="gene ID" value="Solyc00g006540.1"/>
</dbReference>
<dbReference type="Proteomes" id="UP000004994">
    <property type="component" value="Unassembled WGS sequence"/>
</dbReference>
<keyword evidence="3" id="KW-1185">Reference proteome</keyword>
<dbReference type="InParanoid" id="A0A494G8D7"/>
<feature type="region of interest" description="Disordered" evidence="1">
    <location>
        <begin position="359"/>
        <end position="393"/>
    </location>
</feature>
<reference evidence="2" key="2">
    <citation type="submission" date="2019-04" db="UniProtKB">
        <authorList>
            <consortium name="EnsemblPlants"/>
        </authorList>
    </citation>
    <scope>IDENTIFICATION</scope>
    <source>
        <strain evidence="2">cv. Heinz 1706</strain>
    </source>
</reference>
<dbReference type="PaxDb" id="4081-Solyc00g006540.1.1"/>
<dbReference type="GO" id="GO:0072657">
    <property type="term" value="P:protein localization to membrane"/>
    <property type="evidence" value="ECO:0000318"/>
    <property type="project" value="GO_Central"/>
</dbReference>
<evidence type="ECO:0000313" key="3">
    <source>
        <dbReference type="Proteomes" id="UP000004994"/>
    </source>
</evidence>
<reference evidence="2" key="1">
    <citation type="journal article" date="2012" name="Nature">
        <title>The tomato genome sequence provides insights into fleshy fruit evolution.</title>
        <authorList>
            <consortium name="Tomato Genome Consortium"/>
        </authorList>
    </citation>
    <scope>NUCLEOTIDE SEQUENCE [LARGE SCALE GENOMIC DNA]</scope>
    <source>
        <strain evidence="2">cv. Heinz 1706</strain>
    </source>
</reference>
<proteinExistence type="predicted"/>
<accession>A0A494G8D7</accession>
<dbReference type="AlphaFoldDB" id="A0A494G8D7"/>